<proteinExistence type="predicted"/>
<dbReference type="AlphaFoldDB" id="A0A6N7Q819"/>
<reference evidence="3 4" key="1">
    <citation type="submission" date="2019-10" db="EMBL/GenBank/DDBJ databases">
        <title>A soil myxobacterium in the family Polyangiaceae.</title>
        <authorList>
            <person name="Li Y."/>
            <person name="Wang J."/>
        </authorList>
    </citation>
    <scope>NUCLEOTIDE SEQUENCE [LARGE SCALE GENOMIC DNA]</scope>
    <source>
        <strain evidence="3 4">DSM 14734</strain>
    </source>
</reference>
<name>A0A6N7Q819_9BACT</name>
<sequence>MGYWLYYLGFMALTFALQRPWVMVGVLVFVALRPFIPDPIVLARTWGKIRALDAQIAANPANVTARRDLAIIWLERLRPGRALELLDEARRRAPDDAELLYLTGLARMRSGDAEGALEPLVRAVELEPRLRYGDPYLAAAEALLMLGRLEEAEDALERFTRTNSSSIQGHVLLSDVRRKLGNAEGAKAAIREALDTWKTLPSYRRRSEVRWWVTAWVKHILG</sequence>
<dbReference type="OrthoDB" id="2658060at2"/>
<keyword evidence="2" id="KW-1133">Transmembrane helix</keyword>
<evidence type="ECO:0000256" key="1">
    <source>
        <dbReference type="PROSITE-ProRule" id="PRU00339"/>
    </source>
</evidence>
<feature type="repeat" description="TPR" evidence="1">
    <location>
        <begin position="97"/>
        <end position="130"/>
    </location>
</feature>
<keyword evidence="1" id="KW-0802">TPR repeat</keyword>
<keyword evidence="2" id="KW-0472">Membrane</keyword>
<keyword evidence="4" id="KW-1185">Reference proteome</keyword>
<dbReference type="Proteomes" id="UP000440224">
    <property type="component" value="Unassembled WGS sequence"/>
</dbReference>
<dbReference type="SUPFAM" id="SSF48452">
    <property type="entry name" value="TPR-like"/>
    <property type="match status" value="1"/>
</dbReference>
<dbReference type="EMBL" id="WJIE01000033">
    <property type="protein sequence ID" value="MRG98464.1"/>
    <property type="molecule type" value="Genomic_DNA"/>
</dbReference>
<protein>
    <submittedName>
        <fullName evidence="3">Tetratricopeptide repeat protein</fullName>
    </submittedName>
</protein>
<dbReference type="Pfam" id="PF13432">
    <property type="entry name" value="TPR_16"/>
    <property type="match status" value="1"/>
</dbReference>
<gene>
    <name evidence="3" type="ORF">GF068_42105</name>
</gene>
<dbReference type="InterPro" id="IPR019734">
    <property type="entry name" value="TPR_rpt"/>
</dbReference>
<dbReference type="RefSeq" id="WP_153825233.1">
    <property type="nucleotide sequence ID" value="NZ_WJIE01000033.1"/>
</dbReference>
<dbReference type="PROSITE" id="PS50005">
    <property type="entry name" value="TPR"/>
    <property type="match status" value="1"/>
</dbReference>
<organism evidence="3 4">
    <name type="scientific">Polyangium spumosum</name>
    <dbReference type="NCBI Taxonomy" id="889282"/>
    <lineage>
        <taxon>Bacteria</taxon>
        <taxon>Pseudomonadati</taxon>
        <taxon>Myxococcota</taxon>
        <taxon>Polyangia</taxon>
        <taxon>Polyangiales</taxon>
        <taxon>Polyangiaceae</taxon>
        <taxon>Polyangium</taxon>
    </lineage>
</organism>
<dbReference type="InterPro" id="IPR011990">
    <property type="entry name" value="TPR-like_helical_dom_sf"/>
</dbReference>
<feature type="transmembrane region" description="Helical" evidence="2">
    <location>
        <begin position="6"/>
        <end position="32"/>
    </location>
</feature>
<comment type="caution">
    <text evidence="3">The sequence shown here is derived from an EMBL/GenBank/DDBJ whole genome shotgun (WGS) entry which is preliminary data.</text>
</comment>
<dbReference type="Gene3D" id="1.25.40.10">
    <property type="entry name" value="Tetratricopeptide repeat domain"/>
    <property type="match status" value="1"/>
</dbReference>
<keyword evidence="2" id="KW-0812">Transmembrane</keyword>
<evidence type="ECO:0000256" key="2">
    <source>
        <dbReference type="SAM" id="Phobius"/>
    </source>
</evidence>
<evidence type="ECO:0000313" key="3">
    <source>
        <dbReference type="EMBL" id="MRG98464.1"/>
    </source>
</evidence>
<evidence type="ECO:0000313" key="4">
    <source>
        <dbReference type="Proteomes" id="UP000440224"/>
    </source>
</evidence>
<accession>A0A6N7Q819</accession>